<evidence type="ECO:0000256" key="15">
    <source>
        <dbReference type="SAM" id="SignalP"/>
    </source>
</evidence>
<keyword evidence="2" id="KW-0217">Developmental protein</keyword>
<dbReference type="PROSITE" id="PS50923">
    <property type="entry name" value="SUSHI"/>
    <property type="match status" value="3"/>
</dbReference>
<dbReference type="Pfam" id="PF07699">
    <property type="entry name" value="Ephrin_rec_like"/>
    <property type="match status" value="3"/>
</dbReference>
<feature type="domain" description="HYR" evidence="17">
    <location>
        <begin position="323"/>
        <end position="408"/>
    </location>
</feature>
<evidence type="ECO:0000313" key="19">
    <source>
        <dbReference type="EnsemblMetazoa" id="G19187.1:cds"/>
    </source>
</evidence>
<dbReference type="FunFam" id="2.20.100.10:FF:000001">
    <property type="entry name" value="semaphorin-5A isoform X1"/>
    <property type="match status" value="1"/>
</dbReference>
<dbReference type="SMART" id="SM00181">
    <property type="entry name" value="EGF"/>
    <property type="match status" value="2"/>
</dbReference>
<feature type="transmembrane region" description="Helical" evidence="14">
    <location>
        <begin position="1442"/>
        <end position="1465"/>
    </location>
</feature>
<dbReference type="InterPro" id="IPR011641">
    <property type="entry name" value="Tyr-kin_ephrin_A/B_rcpt-like"/>
</dbReference>
<dbReference type="InterPro" id="IPR036383">
    <property type="entry name" value="TSP1_rpt_sf"/>
</dbReference>
<dbReference type="InterPro" id="IPR000152">
    <property type="entry name" value="EGF-type_Asp/Asn_hydroxyl_site"/>
</dbReference>
<dbReference type="PROSITE" id="PS00010">
    <property type="entry name" value="ASX_HYDROXYL"/>
    <property type="match status" value="1"/>
</dbReference>
<feature type="disulfide bond" evidence="12">
    <location>
        <begin position="295"/>
        <end position="322"/>
    </location>
</feature>
<dbReference type="InterPro" id="IPR003410">
    <property type="entry name" value="HYR_dom"/>
</dbReference>
<dbReference type="CDD" id="cd00054">
    <property type="entry name" value="EGF_CA"/>
    <property type="match status" value="2"/>
</dbReference>
<dbReference type="GO" id="GO:0016020">
    <property type="term" value="C:membrane"/>
    <property type="evidence" value="ECO:0007669"/>
    <property type="project" value="UniProtKB-SubCell"/>
</dbReference>
<dbReference type="Gene3D" id="2.10.25.10">
    <property type="entry name" value="Laminin"/>
    <property type="match status" value="2"/>
</dbReference>
<evidence type="ECO:0000256" key="3">
    <source>
        <dbReference type="ARBA" id="ARBA00022536"/>
    </source>
</evidence>
<evidence type="ECO:0000256" key="8">
    <source>
        <dbReference type="ARBA" id="ARBA00023136"/>
    </source>
</evidence>
<name>A0A8W8JGJ5_MAGGI</name>
<keyword evidence="15" id="KW-0732">Signal</keyword>
<dbReference type="OrthoDB" id="6147614at2759"/>
<dbReference type="CDD" id="cd00033">
    <property type="entry name" value="CCP"/>
    <property type="match status" value="2"/>
</dbReference>
<organism evidence="19 20">
    <name type="scientific">Magallana gigas</name>
    <name type="common">Pacific oyster</name>
    <name type="synonym">Crassostrea gigas</name>
    <dbReference type="NCBI Taxonomy" id="29159"/>
    <lineage>
        <taxon>Eukaryota</taxon>
        <taxon>Metazoa</taxon>
        <taxon>Spiralia</taxon>
        <taxon>Lophotrochozoa</taxon>
        <taxon>Mollusca</taxon>
        <taxon>Bivalvia</taxon>
        <taxon>Autobranchia</taxon>
        <taxon>Pteriomorphia</taxon>
        <taxon>Ostreida</taxon>
        <taxon>Ostreoidea</taxon>
        <taxon>Ostreidae</taxon>
        <taxon>Magallana</taxon>
    </lineage>
</organism>
<dbReference type="Pfam" id="PF02494">
    <property type="entry name" value="HYR"/>
    <property type="match status" value="2"/>
</dbReference>
<dbReference type="PROSITE" id="PS50026">
    <property type="entry name" value="EGF_3"/>
    <property type="match status" value="2"/>
</dbReference>
<dbReference type="GO" id="GO:0007219">
    <property type="term" value="P:Notch signaling pathway"/>
    <property type="evidence" value="ECO:0007669"/>
    <property type="project" value="UniProtKB-KW"/>
</dbReference>
<evidence type="ECO:0000259" key="17">
    <source>
        <dbReference type="PROSITE" id="PS50825"/>
    </source>
</evidence>
<evidence type="ECO:0000256" key="12">
    <source>
        <dbReference type="PROSITE-ProRule" id="PRU00302"/>
    </source>
</evidence>
<evidence type="ECO:0000256" key="6">
    <source>
        <dbReference type="ARBA" id="ARBA00022976"/>
    </source>
</evidence>
<dbReference type="Proteomes" id="UP000005408">
    <property type="component" value="Unassembled WGS sequence"/>
</dbReference>
<keyword evidence="4 14" id="KW-0812">Transmembrane</keyword>
<dbReference type="OMA" id="ISCDTWM"/>
<feature type="disulfide bond" evidence="11">
    <location>
        <begin position="1037"/>
        <end position="1046"/>
    </location>
</feature>
<dbReference type="SUPFAM" id="SSF82895">
    <property type="entry name" value="TSP-1 type 1 repeat"/>
    <property type="match status" value="1"/>
</dbReference>
<keyword evidence="10" id="KW-0325">Glycoprotein</keyword>
<dbReference type="InterPro" id="IPR035976">
    <property type="entry name" value="Sushi/SCR/CCP_sf"/>
</dbReference>
<evidence type="ECO:0000259" key="16">
    <source>
        <dbReference type="PROSITE" id="PS50026"/>
    </source>
</evidence>
<feature type="disulfide bond" evidence="11">
    <location>
        <begin position="1016"/>
        <end position="1026"/>
    </location>
</feature>
<reference evidence="19" key="1">
    <citation type="submission" date="2022-08" db="UniProtKB">
        <authorList>
            <consortium name="EnsemblMetazoa"/>
        </authorList>
    </citation>
    <scope>IDENTIFICATION</scope>
    <source>
        <strain evidence="19">05x7-T-G4-1.051#20</strain>
    </source>
</reference>
<dbReference type="InterPro" id="IPR009030">
    <property type="entry name" value="Growth_fac_rcpt_cys_sf"/>
</dbReference>
<dbReference type="PROSITE" id="PS01186">
    <property type="entry name" value="EGF_2"/>
    <property type="match status" value="1"/>
</dbReference>
<sequence>MMSSVFMTLVVLYLICTYEAFAEQQKEIPQLKVQTRMKRSKSDNALNSNQYTPAPYLNKMLQNSQNSQSEAVQLVGLGSAVGSALGPVGTVVGGLVGGILCIIVCHDDPPPPNKPPYFTSCPKSGQKAYAEEGKTKATVSWQPPTATDPEDGTLSVYLQSGLLPGSEFDRGDHTIIYSATDHNGVSTSCFFSFTIVVMTCDPPQWPINGYIRCDKSEVMIGTSCTVGCFSGYKMSPQNSRIKCVKNQNNTSMDLSIPSCQEITCPVNVAEMRPQHGTALCTHQSHKYDTACFTQCDRGYTLDKMMFSICESNGLWSRHLPDCKDSEPPEITYCPNTIYSYTNRNSKEALVNWTEPSASDNSKNVTVHQIKGPKSGFSFRVGITEIRYQATDSNGNKSPECIFFVVVEELRCNPPLISDPYMIYRCPDGFTYGSKCNLRCMGKFPLVGNDSIVCEKNSTNGHPSTYWNKGPSDPYCKRIPCNDLPAPINGAISCDTWMFGRQCQMQCSRKYDIPAVGSGFTGIFTCSEKEGVFKPLNTVPNCTESRLPGHIETLGEFFYYTGSCSDPTVLEEIKLNFIQQMKILEKNGYAGVCSDTLQCNVGNVSVTCGPRSRKRRSINSDEISGRFKRSDSEIRVEIKISSLFLNSNSSTSDSFEFAKQIQKNILKKIEEVSNSGKLTVSGLTPNAGSFVLGFSAPVCPEGLYIRMSSLSCVPCISGSFLNVNNRGRPVCTPCPRGFYKEDEFEIHCTQCPDETSTVETGSTHLTDCIDKCGPGEYSDTGLSPCSPCAKSTYQSKTMSTSCLQCPTGLTTAFHGSTDVQNCTDFDLMFKYIGNKIDIRKPSGVTNIQGVTIMLWMLSAHDTFDMTVFQSKTLTIRLKEKLIIGKGLLRNWASADVFFENGTWMHLAVVIKKNHPAVSVYVNGNQKYQSSSSVSITAAELSTAFEDAFLKQNIGSGMSISGYQIVPNTMSSDEISKFAKTCHSKSPESVVTMDDLISKPVRGIDVIVPSQCDSVNECESDPCNGHRCVNKVKGYICQCSNGYTGKNCEIKPDYCKHDPCQNGASCANTPDGNYTCTCKDSFKGMRCEKKIVNGGWSPWNEFSECTVSCNGGTKFRKRTCNSPRPDPDGIPCNVSDAIQRVPCNEEKCPSCPHLKRGFGNVPHCHETDDGHEICKVTCRPGYSFLPGNSPLPEYKCGKNTSYIWNGKPPACGKLDIPDQITTETIVSYNAPVGCDIASKASQFLKVKLESSIQCAQNKTCIVAVEAKDCSSTLRKKRTANSQMQHVTLTTATAEKFDIESLAQSNQTNVAAKKYIIGLSELELSVQQLNGTDDILKIVIDGNIFTPTGQTTTSIVRCPNGQGRMMFLCADCPSGTHSSSSGKCVLCNKGNYQDEPGQTSCKSCPYGKTTAFVGSQSQLDCSETLGIENKERHQPTENGGKNGTLIAVTTISVVLLLGMMITLGIFAYKKITRKRFKENAQRIGSWASLSMVMPNNEYIAMESKPKFKM</sequence>
<dbReference type="SMART" id="SM00209">
    <property type="entry name" value="TSP1"/>
    <property type="match status" value="1"/>
</dbReference>
<evidence type="ECO:0000256" key="5">
    <source>
        <dbReference type="ARBA" id="ARBA00022737"/>
    </source>
</evidence>
<feature type="disulfide bond" evidence="12">
    <location>
        <begin position="200"/>
        <end position="243"/>
    </location>
</feature>
<feature type="signal peptide" evidence="15">
    <location>
        <begin position="1"/>
        <end position="22"/>
    </location>
</feature>
<dbReference type="GO" id="GO:0005509">
    <property type="term" value="F:calcium ion binding"/>
    <property type="evidence" value="ECO:0007669"/>
    <property type="project" value="InterPro"/>
</dbReference>
<dbReference type="InterPro" id="IPR000884">
    <property type="entry name" value="TSP1_rpt"/>
</dbReference>
<evidence type="ECO:0000256" key="10">
    <source>
        <dbReference type="ARBA" id="ARBA00023180"/>
    </source>
</evidence>
<dbReference type="InterPro" id="IPR000436">
    <property type="entry name" value="Sushi_SCR_CCP_dom"/>
</dbReference>
<feature type="domain" description="Sushi" evidence="18">
    <location>
        <begin position="198"/>
        <end position="261"/>
    </location>
</feature>
<evidence type="ECO:0008006" key="21">
    <source>
        <dbReference type="Google" id="ProtNLM"/>
    </source>
</evidence>
<feature type="domain" description="Sushi" evidence="18">
    <location>
        <begin position="409"/>
        <end position="477"/>
    </location>
</feature>
<keyword evidence="9 11" id="KW-1015">Disulfide bond</keyword>
<dbReference type="SMART" id="SM00032">
    <property type="entry name" value="CCP"/>
    <property type="match status" value="5"/>
</dbReference>
<dbReference type="Gene3D" id="2.10.50.10">
    <property type="entry name" value="Tumor Necrosis Factor Receptor, subunit A, domain 2"/>
    <property type="match status" value="3"/>
</dbReference>
<protein>
    <recommendedName>
        <fullName evidence="21">Sushi, von Willebrand factor type A, EGF and pentraxin domain-containing protein 1</fullName>
    </recommendedName>
</protein>
<accession>A0A8W8JGJ5</accession>
<comment type="caution">
    <text evidence="11">Lacks conserved residue(s) required for the propagation of feature annotation.</text>
</comment>
<dbReference type="FunFam" id="2.10.50.10:FF:000018">
    <property type="entry name" value="Sushi, von Willebrand factor type A, EGF and pentraxin domain-containing 1"/>
    <property type="match status" value="1"/>
</dbReference>
<evidence type="ECO:0000256" key="2">
    <source>
        <dbReference type="ARBA" id="ARBA00022473"/>
    </source>
</evidence>
<evidence type="ECO:0000256" key="1">
    <source>
        <dbReference type="ARBA" id="ARBA00004479"/>
    </source>
</evidence>
<dbReference type="Gene3D" id="2.20.100.10">
    <property type="entry name" value="Thrombospondin type-1 (TSP1) repeat"/>
    <property type="match status" value="1"/>
</dbReference>
<dbReference type="Gene3D" id="2.10.70.10">
    <property type="entry name" value="Complement Module, domain 1"/>
    <property type="match status" value="4"/>
</dbReference>
<evidence type="ECO:0000313" key="20">
    <source>
        <dbReference type="Proteomes" id="UP000005408"/>
    </source>
</evidence>
<dbReference type="PROSITE" id="PS50092">
    <property type="entry name" value="TSP1"/>
    <property type="match status" value="1"/>
</dbReference>
<dbReference type="Pfam" id="PF00008">
    <property type="entry name" value="EGF"/>
    <property type="match status" value="1"/>
</dbReference>
<dbReference type="InterPro" id="IPR001881">
    <property type="entry name" value="EGF-like_Ca-bd_dom"/>
</dbReference>
<keyword evidence="3 11" id="KW-0245">EGF-like domain</keyword>
<dbReference type="SUPFAM" id="SSF57196">
    <property type="entry name" value="EGF/Laminin"/>
    <property type="match status" value="2"/>
</dbReference>
<evidence type="ECO:0000256" key="13">
    <source>
        <dbReference type="SAM" id="MobiDB-lite"/>
    </source>
</evidence>
<dbReference type="PROSITE" id="PS00022">
    <property type="entry name" value="EGF_1"/>
    <property type="match status" value="2"/>
</dbReference>
<feature type="domain" description="Sushi" evidence="18">
    <location>
        <begin position="262"/>
        <end position="324"/>
    </location>
</feature>
<dbReference type="Gene3D" id="2.60.120.200">
    <property type="match status" value="1"/>
</dbReference>
<dbReference type="SMART" id="SM00179">
    <property type="entry name" value="EGF_CA"/>
    <property type="match status" value="2"/>
</dbReference>
<dbReference type="Pfam" id="PF00090">
    <property type="entry name" value="TSP_1"/>
    <property type="match status" value="1"/>
</dbReference>
<feature type="domain" description="EGF-like" evidence="16">
    <location>
        <begin position="1049"/>
        <end position="1086"/>
    </location>
</feature>
<dbReference type="PANTHER" id="PTHR46343:SF2">
    <property type="entry name" value="SUSHI_VON WILLEBRAND FACTOR TYPE A_EGF_PENTRAXIN DOMAIN-CONTAINING 1"/>
    <property type="match status" value="1"/>
</dbReference>
<keyword evidence="20" id="KW-1185">Reference proteome</keyword>
<comment type="subcellular location">
    <subcellularLocation>
        <location evidence="1">Membrane</location>
        <topology evidence="1">Single-pass type I membrane protein</topology>
    </subcellularLocation>
</comment>
<evidence type="ECO:0000256" key="9">
    <source>
        <dbReference type="ARBA" id="ARBA00023157"/>
    </source>
</evidence>
<feature type="domain" description="EGF-like" evidence="16">
    <location>
        <begin position="1012"/>
        <end position="1047"/>
    </location>
</feature>
<dbReference type="FunFam" id="2.10.25.10:FF:000146">
    <property type="entry name" value="Putative neurogenic locus notch"/>
    <property type="match status" value="1"/>
</dbReference>
<dbReference type="SUPFAM" id="SSF49899">
    <property type="entry name" value="Concanavalin A-like lectins/glucanases"/>
    <property type="match status" value="1"/>
</dbReference>
<dbReference type="EnsemblMetazoa" id="G19187.1">
    <property type="protein sequence ID" value="G19187.1:cds"/>
    <property type="gene ID" value="G19187"/>
</dbReference>
<keyword evidence="8 14" id="KW-0472">Membrane</keyword>
<feature type="chain" id="PRO_5036465898" description="Sushi, von Willebrand factor type A, EGF and pentraxin domain-containing protein 1" evidence="15">
    <location>
        <begin position="23"/>
        <end position="1506"/>
    </location>
</feature>
<dbReference type="PANTHER" id="PTHR46343">
    <property type="entry name" value="HYR DOMAIN-CONTAINING PROTEIN"/>
    <property type="match status" value="1"/>
</dbReference>
<evidence type="ECO:0000259" key="18">
    <source>
        <dbReference type="PROSITE" id="PS50923"/>
    </source>
</evidence>
<keyword evidence="12" id="KW-0768">Sushi</keyword>
<dbReference type="SUPFAM" id="SSF57184">
    <property type="entry name" value="Growth factor receptor domain"/>
    <property type="match status" value="1"/>
</dbReference>
<dbReference type="InterPro" id="IPR013320">
    <property type="entry name" value="ConA-like_dom_sf"/>
</dbReference>
<evidence type="ECO:0000256" key="14">
    <source>
        <dbReference type="SAM" id="Phobius"/>
    </source>
</evidence>
<evidence type="ECO:0000256" key="7">
    <source>
        <dbReference type="ARBA" id="ARBA00022989"/>
    </source>
</evidence>
<evidence type="ECO:0000256" key="11">
    <source>
        <dbReference type="PROSITE-ProRule" id="PRU00076"/>
    </source>
</evidence>
<dbReference type="Pfam" id="PF00084">
    <property type="entry name" value="Sushi"/>
    <property type="match status" value="3"/>
</dbReference>
<feature type="domain" description="HYR" evidence="17">
    <location>
        <begin position="111"/>
        <end position="197"/>
    </location>
</feature>
<feature type="disulfide bond" evidence="11">
    <location>
        <begin position="1076"/>
        <end position="1085"/>
    </location>
</feature>
<dbReference type="SMART" id="SM01411">
    <property type="entry name" value="Ephrin_rec_like"/>
    <property type="match status" value="3"/>
</dbReference>
<dbReference type="InterPro" id="IPR043555">
    <property type="entry name" value="SRPX-like"/>
</dbReference>
<keyword evidence="6" id="KW-0914">Notch signaling pathway</keyword>
<feature type="region of interest" description="Disordered" evidence="13">
    <location>
        <begin position="132"/>
        <end position="152"/>
    </location>
</feature>
<proteinExistence type="predicted"/>
<dbReference type="InterPro" id="IPR000742">
    <property type="entry name" value="EGF"/>
</dbReference>
<evidence type="ECO:0000256" key="4">
    <source>
        <dbReference type="ARBA" id="ARBA00022692"/>
    </source>
</evidence>
<dbReference type="SUPFAM" id="SSF57535">
    <property type="entry name" value="Complement control module/SCR domain"/>
    <property type="match status" value="3"/>
</dbReference>
<dbReference type="PROSITE" id="PS50825">
    <property type="entry name" value="HYR"/>
    <property type="match status" value="2"/>
</dbReference>
<keyword evidence="7 14" id="KW-1133">Transmembrane helix</keyword>
<keyword evidence="5" id="KW-0677">Repeat</keyword>